<organism evidence="7 8">
    <name type="scientific">Scytonema tolypothrichoides VB-61278_2</name>
    <dbReference type="NCBI Taxonomy" id="3232314"/>
    <lineage>
        <taxon>Bacteria</taxon>
        <taxon>Bacillati</taxon>
        <taxon>Cyanobacteriota</taxon>
        <taxon>Cyanophyceae</taxon>
        <taxon>Nostocales</taxon>
        <taxon>Scytonemataceae</taxon>
        <taxon>Scytonema</taxon>
    </lineage>
</organism>
<comment type="similarity">
    <text evidence="1">Belongs to the CpcE/RpcE/PecE family.</text>
</comment>
<dbReference type="InterPro" id="IPR002477">
    <property type="entry name" value="Peptidoglycan-bd-like"/>
</dbReference>
<name>A0ABW8WG78_9CYAN</name>
<evidence type="ECO:0000256" key="5">
    <source>
        <dbReference type="SAM" id="Phobius"/>
    </source>
</evidence>
<dbReference type="InterPro" id="IPR036366">
    <property type="entry name" value="PGBDSf"/>
</dbReference>
<evidence type="ECO:0000313" key="8">
    <source>
        <dbReference type="Proteomes" id="UP001628874"/>
    </source>
</evidence>
<protein>
    <submittedName>
        <fullName evidence="7">Peptidoglycan-binding protein</fullName>
    </submittedName>
</protein>
<dbReference type="SUPFAM" id="SSF47090">
    <property type="entry name" value="PGBD-like"/>
    <property type="match status" value="1"/>
</dbReference>
<dbReference type="PANTHER" id="PTHR12697">
    <property type="entry name" value="PBS LYASE HEAT-LIKE PROTEIN"/>
    <property type="match status" value="1"/>
</dbReference>
<dbReference type="InterPro" id="IPR016024">
    <property type="entry name" value="ARM-type_fold"/>
</dbReference>
<dbReference type="InterPro" id="IPR011989">
    <property type="entry name" value="ARM-like"/>
</dbReference>
<keyword evidence="5" id="KW-0472">Membrane</keyword>
<dbReference type="Proteomes" id="UP001628874">
    <property type="component" value="Unassembled WGS sequence"/>
</dbReference>
<dbReference type="EMBL" id="JBFQGM010000002">
    <property type="protein sequence ID" value="MFL9459976.1"/>
    <property type="molecule type" value="Genomic_DNA"/>
</dbReference>
<keyword evidence="5" id="KW-1133">Transmembrane helix</keyword>
<keyword evidence="2" id="KW-0042">Antenna complex</keyword>
<gene>
    <name evidence="7" type="ORF">AB0759_04945</name>
</gene>
<keyword evidence="8" id="KW-1185">Reference proteome</keyword>
<feature type="domain" description="Peptidoglycan binding-like" evidence="6">
    <location>
        <begin position="67"/>
        <end position="121"/>
    </location>
</feature>
<comment type="caution">
    <text evidence="7">The sequence shown here is derived from an EMBL/GenBank/DDBJ whole genome shotgun (WGS) entry which is preliminary data.</text>
</comment>
<dbReference type="Gene3D" id="1.10.101.10">
    <property type="entry name" value="PGBD-like superfamily/PGBD"/>
    <property type="match status" value="1"/>
</dbReference>
<keyword evidence="4" id="KW-0456">Lyase</keyword>
<evidence type="ECO:0000259" key="6">
    <source>
        <dbReference type="Pfam" id="PF01471"/>
    </source>
</evidence>
<keyword evidence="3" id="KW-0605">Phycobilisome</keyword>
<feature type="transmembrane region" description="Helical" evidence="5">
    <location>
        <begin position="158"/>
        <end position="179"/>
    </location>
</feature>
<evidence type="ECO:0000256" key="2">
    <source>
        <dbReference type="ARBA" id="ARBA00022549"/>
    </source>
</evidence>
<evidence type="ECO:0000256" key="4">
    <source>
        <dbReference type="ARBA" id="ARBA00023239"/>
    </source>
</evidence>
<evidence type="ECO:0000313" key="7">
    <source>
        <dbReference type="EMBL" id="MFL9459976.1"/>
    </source>
</evidence>
<dbReference type="RefSeq" id="WP_408019777.1">
    <property type="nucleotide sequence ID" value="NZ_JBFQGM010000002.1"/>
</dbReference>
<evidence type="ECO:0000256" key="3">
    <source>
        <dbReference type="ARBA" id="ARBA00022738"/>
    </source>
</evidence>
<accession>A0ABW8WG78</accession>
<proteinExistence type="inferred from homology"/>
<evidence type="ECO:0000256" key="1">
    <source>
        <dbReference type="ARBA" id="ARBA00009299"/>
    </source>
</evidence>
<reference evidence="7 8" key="1">
    <citation type="submission" date="2024-07" db="EMBL/GenBank/DDBJ databases">
        <authorList>
            <person name="Tripathy S."/>
        </authorList>
    </citation>
    <scope>NUCLEOTIDE SEQUENCE [LARGE SCALE GENOMIC DNA]</scope>
    <source>
        <strain evidence="7 8">VB-61278_2</strain>
    </source>
</reference>
<dbReference type="InterPro" id="IPR036365">
    <property type="entry name" value="PGBD-like_sf"/>
</dbReference>
<keyword evidence="5" id="KW-0812">Transmembrane</keyword>
<dbReference type="Pfam" id="PF01471">
    <property type="entry name" value="PG_binding_1"/>
    <property type="match status" value="1"/>
</dbReference>
<dbReference type="SUPFAM" id="SSF48371">
    <property type="entry name" value="ARM repeat"/>
    <property type="match status" value="1"/>
</dbReference>
<sequence>MHILPKKLYMGLRSSSVFLIACFACLGLDHNLASNATPTQAVKGFKLAQVSSTDNVKISNLLEPGSTGTEVRTLQTLLKELGYYDGEIDGKYGGVTSVAVAKFQQARGLVADGVFGTVTKQNLEQNIQKKSLTPSVAIASNAISASTTTTDPVEKQDILWWLLVGMGTIGSLGALAYIIKGFSQVKKPARYIETSPQEHTNSVTPSRQEHTTTANAGYLRTSELVPPETVANLKPQLLSVEKTSRLAKVNIIEQLIEDLHSADPTQRRKAIWDLGQQGDSRAVQPLVELMVDADTQQRSLILAALAEIGTRTLKPMNRALAISLQDESPQVRKNAIRDLTRIYDMMAQVSQMVSHAMHDPDAEVQATAKYALSQMNRIRSLPSQEREDKTSDQ</sequence>
<dbReference type="Gene3D" id="1.25.10.10">
    <property type="entry name" value="Leucine-rich Repeat Variant"/>
    <property type="match status" value="1"/>
</dbReference>
<dbReference type="PANTHER" id="PTHR12697:SF5">
    <property type="entry name" value="DEOXYHYPUSINE HYDROXYLASE"/>
    <property type="match status" value="1"/>
</dbReference>
<dbReference type="Pfam" id="PF13646">
    <property type="entry name" value="HEAT_2"/>
    <property type="match status" value="1"/>
</dbReference>